<evidence type="ECO:0000256" key="12">
    <source>
        <dbReference type="ARBA" id="ARBA00024631"/>
    </source>
</evidence>
<dbReference type="Pfam" id="PF13329">
    <property type="entry name" value="ATG2_CAD"/>
    <property type="match status" value="1"/>
</dbReference>
<feature type="compositionally biased region" description="Low complexity" evidence="13">
    <location>
        <begin position="308"/>
        <end position="322"/>
    </location>
</feature>
<feature type="region of interest" description="Disordered" evidence="13">
    <location>
        <begin position="712"/>
        <end position="735"/>
    </location>
</feature>
<evidence type="ECO:0000256" key="9">
    <source>
        <dbReference type="ARBA" id="ARBA00023136"/>
    </source>
</evidence>
<dbReference type="GO" id="GO:0000422">
    <property type="term" value="P:autophagy of mitochondrion"/>
    <property type="evidence" value="ECO:0007669"/>
    <property type="project" value="TreeGrafter"/>
</dbReference>
<dbReference type="GO" id="GO:0032266">
    <property type="term" value="F:phosphatidylinositol-3-phosphate binding"/>
    <property type="evidence" value="ECO:0007669"/>
    <property type="project" value="TreeGrafter"/>
</dbReference>
<organism evidence="15">
    <name type="scientific">Rhodotorula toruloides</name>
    <name type="common">Yeast</name>
    <name type="synonym">Rhodosporidium toruloides</name>
    <dbReference type="NCBI Taxonomy" id="5286"/>
    <lineage>
        <taxon>Eukaryota</taxon>
        <taxon>Fungi</taxon>
        <taxon>Dikarya</taxon>
        <taxon>Basidiomycota</taxon>
        <taxon>Pucciniomycotina</taxon>
        <taxon>Microbotryomycetes</taxon>
        <taxon>Sporidiobolales</taxon>
        <taxon>Sporidiobolaceae</taxon>
        <taxon>Rhodotorula</taxon>
    </lineage>
</organism>
<evidence type="ECO:0000256" key="1">
    <source>
        <dbReference type="ARBA" id="ARBA00004406"/>
    </source>
</evidence>
<keyword evidence="6" id="KW-0256">Endoplasmic reticulum</keyword>
<keyword evidence="5" id="KW-0813">Transport</keyword>
<evidence type="ECO:0000256" key="10">
    <source>
        <dbReference type="ARBA" id="ARBA00024479"/>
    </source>
</evidence>
<feature type="region of interest" description="Disordered" evidence="13">
    <location>
        <begin position="379"/>
        <end position="425"/>
    </location>
</feature>
<evidence type="ECO:0000256" key="13">
    <source>
        <dbReference type="SAM" id="MobiDB-lite"/>
    </source>
</evidence>
<feature type="chain" id="PRO_5030001823" description="Autophagy-related protein 2" evidence="14">
    <location>
        <begin position="17"/>
        <end position="1973"/>
    </location>
</feature>
<evidence type="ECO:0000313" key="15">
    <source>
        <dbReference type="EMBL" id="CDR48494.1"/>
    </source>
</evidence>
<dbReference type="GO" id="GO:0061723">
    <property type="term" value="P:glycophagy"/>
    <property type="evidence" value="ECO:0007669"/>
    <property type="project" value="TreeGrafter"/>
</dbReference>
<feature type="region of interest" description="Disordered" evidence="13">
    <location>
        <begin position="1266"/>
        <end position="1288"/>
    </location>
</feature>
<feature type="signal peptide" evidence="14">
    <location>
        <begin position="1"/>
        <end position="16"/>
    </location>
</feature>
<protein>
    <recommendedName>
        <fullName evidence="4">Autophagy-related protein 2</fullName>
    </recommendedName>
</protein>
<dbReference type="EMBL" id="LK052953">
    <property type="protein sequence ID" value="CDR48494.1"/>
    <property type="molecule type" value="Genomic_DNA"/>
</dbReference>
<proteinExistence type="inferred from homology"/>
<name>A0A061BEX7_RHOTO</name>
<gene>
    <name evidence="15" type="ORF">RHTO0S_18e01288g</name>
</gene>
<comment type="catalytic activity">
    <reaction evidence="11">
        <text>a 1,2-diacyl-sn-glycero-3-phosphoethanolamine(in) = a 1,2-diacyl-sn-glycero-3-phosphoethanolamine(out)</text>
        <dbReference type="Rhea" id="RHEA:38895"/>
        <dbReference type="ChEBI" id="CHEBI:64612"/>
    </reaction>
</comment>
<dbReference type="GO" id="GO:0034045">
    <property type="term" value="C:phagophore assembly site membrane"/>
    <property type="evidence" value="ECO:0007669"/>
    <property type="project" value="UniProtKB-SubCell"/>
</dbReference>
<comment type="similarity">
    <text evidence="3">Belongs to the ATG2 family.</text>
</comment>
<dbReference type="PANTHER" id="PTHR13190">
    <property type="entry name" value="AUTOPHAGY-RELATED 2, ISOFORM A"/>
    <property type="match status" value="1"/>
</dbReference>
<dbReference type="GO" id="GO:0006869">
    <property type="term" value="P:lipid transport"/>
    <property type="evidence" value="ECO:0007669"/>
    <property type="project" value="UniProtKB-KW"/>
</dbReference>
<evidence type="ECO:0000256" key="5">
    <source>
        <dbReference type="ARBA" id="ARBA00022448"/>
    </source>
</evidence>
<evidence type="ECO:0000256" key="11">
    <source>
        <dbReference type="ARBA" id="ARBA00024615"/>
    </source>
</evidence>
<dbReference type="GO" id="GO:0005789">
    <property type="term" value="C:endoplasmic reticulum membrane"/>
    <property type="evidence" value="ECO:0007669"/>
    <property type="project" value="UniProtKB-SubCell"/>
</dbReference>
<feature type="compositionally biased region" description="Gly residues" evidence="13">
    <location>
        <begin position="956"/>
        <end position="965"/>
    </location>
</feature>
<feature type="region of interest" description="Disordered" evidence="13">
    <location>
        <begin position="138"/>
        <end position="166"/>
    </location>
</feature>
<keyword evidence="7" id="KW-0072">Autophagy</keyword>
<dbReference type="PANTHER" id="PTHR13190:SF1">
    <property type="entry name" value="AUTOPHAGY-RELATED 2, ISOFORM A"/>
    <property type="match status" value="1"/>
</dbReference>
<keyword evidence="8" id="KW-0445">Lipid transport</keyword>
<dbReference type="GO" id="GO:0061709">
    <property type="term" value="P:reticulophagy"/>
    <property type="evidence" value="ECO:0007669"/>
    <property type="project" value="TreeGrafter"/>
</dbReference>
<comment type="catalytic activity">
    <reaction evidence="10">
        <text>a 1,2-diacyl-sn-glycero-3-phospho-L-serine(in) = a 1,2-diacyl-sn-glycero-3-phospho-L-serine(out)</text>
        <dbReference type="Rhea" id="RHEA:38663"/>
        <dbReference type="ChEBI" id="CHEBI:57262"/>
    </reaction>
</comment>
<evidence type="ECO:0000256" key="4">
    <source>
        <dbReference type="ARBA" id="ARBA00018070"/>
    </source>
</evidence>
<dbReference type="GO" id="GO:0061908">
    <property type="term" value="C:phagophore"/>
    <property type="evidence" value="ECO:0007669"/>
    <property type="project" value="TreeGrafter"/>
</dbReference>
<feature type="compositionally biased region" description="Pro residues" evidence="13">
    <location>
        <begin position="142"/>
        <end position="162"/>
    </location>
</feature>
<evidence type="ECO:0000256" key="2">
    <source>
        <dbReference type="ARBA" id="ARBA00004623"/>
    </source>
</evidence>
<comment type="catalytic activity">
    <reaction evidence="12">
        <text>a 1,2-diacyl-sn-glycero-3-phosphocholine(in) = a 1,2-diacyl-sn-glycero-3-phosphocholine(out)</text>
        <dbReference type="Rhea" id="RHEA:38571"/>
        <dbReference type="ChEBI" id="CHEBI:57643"/>
    </reaction>
</comment>
<evidence type="ECO:0000256" key="6">
    <source>
        <dbReference type="ARBA" id="ARBA00022824"/>
    </source>
</evidence>
<reference evidence="15" key="1">
    <citation type="journal article" date="2014" name="Genome Announc.">
        <title>Draft genome sequence of Rhodosporidium toruloides CECT1137, an oleaginous yeast of biotechnological interest.</title>
        <authorList>
            <person name="Morin N."/>
            <person name="Calcas X."/>
            <person name="Devillers H."/>
            <person name="Durrens P."/>
            <person name="Sherman D.J."/>
            <person name="Nicaud J.-M."/>
            <person name="Neuveglise C."/>
        </authorList>
    </citation>
    <scope>NUCLEOTIDE SEQUENCE</scope>
    <source>
        <strain evidence="15">CECT1137</strain>
    </source>
</reference>
<comment type="subcellular location">
    <subcellularLocation>
        <location evidence="1">Endoplasmic reticulum membrane</location>
        <topology evidence="1">Peripheral membrane protein</topology>
    </subcellularLocation>
    <subcellularLocation>
        <location evidence="2">Preautophagosomal structure membrane</location>
        <topology evidence="2">Peripheral membrane protein</topology>
    </subcellularLocation>
</comment>
<evidence type="ECO:0000256" key="14">
    <source>
        <dbReference type="SAM" id="SignalP"/>
    </source>
</evidence>
<feature type="compositionally biased region" description="Pro residues" evidence="13">
    <location>
        <begin position="719"/>
        <end position="735"/>
    </location>
</feature>
<keyword evidence="14" id="KW-0732">Signal</keyword>
<dbReference type="GO" id="GO:0000045">
    <property type="term" value="P:autophagosome assembly"/>
    <property type="evidence" value="ECO:0007669"/>
    <property type="project" value="TreeGrafter"/>
</dbReference>
<dbReference type="GO" id="GO:0034727">
    <property type="term" value="P:piecemeal microautophagy of the nucleus"/>
    <property type="evidence" value="ECO:0007669"/>
    <property type="project" value="TreeGrafter"/>
</dbReference>
<evidence type="ECO:0000256" key="7">
    <source>
        <dbReference type="ARBA" id="ARBA00023006"/>
    </source>
</evidence>
<dbReference type="GO" id="GO:0043495">
    <property type="term" value="F:protein-membrane adaptor activity"/>
    <property type="evidence" value="ECO:0007669"/>
    <property type="project" value="TreeGrafter"/>
</dbReference>
<feature type="region of interest" description="Disordered" evidence="13">
    <location>
        <begin position="307"/>
        <end position="342"/>
    </location>
</feature>
<accession>A0A061BEX7</accession>
<keyword evidence="9" id="KW-0472">Membrane</keyword>
<dbReference type="InterPro" id="IPR026849">
    <property type="entry name" value="ATG2"/>
</dbReference>
<evidence type="ECO:0000256" key="8">
    <source>
        <dbReference type="ARBA" id="ARBA00023055"/>
    </source>
</evidence>
<sequence>MPWTLSSLLSAPLTAAASYLPSVPLPANLQQRLVAFLLRRAIGGFVKGGGEGLGDEGRIEADVREGRFVVRDVEVDEQAINALLSPPHLPTSDGDSVPDASLRFESGSIGTVTALVAWPLTKLDLVIDQVDLVFRVSNSPRPAEPPSSPPPSEIPPTPPPDASDPLAESHISVSIAHDFISHELLPSEDAELRESLHLSPSLASSVDLPGAFGGAARSSGGSEQEAEEVETTVLAGLIERVLARLGVKVKQVRLRLLWETEGMDGENELDVRIGEVVYTGDAGEPGAAKAPLVRSLQISPPQVYLRLAEPASPSPTTSSRPATNRRDSSESDSSSSSSGDEADLLAMSQSIADLRTSVYSTRSGGSSSTARSDLFASARSAPFQSVSEEPEEDDPFHDPDAEARTASSTSSPPDQRDPPSLILSLGPSDKPITLLLSTVQPASDGDKPSKLSRRPVVTLSADVDSPWICAITAEQLAALLSLAAHLSATASSTSATPQTPPTRSSTSTANFSLSLRAVHLLIALPPKASVPSPPFPPAILTHPDTVIRAPHLRLRLESLGFTSDASTGMRVRIDHIALTETSALPGGVGSEDVWRTLPLLVDDVALASRPPTDASANSPDWVRVATAGEGGPSAAQGAVYGRDWRFASRNMGKKSASKDEGDTTKTPALVLSASSSEGLAVDLAPLHAFIDLSAIGRLLPLVELCMEALPPSSESAVPQEPPIAPTPRPSSPAFPTVPPRDILDDFVGTPDTLRHASSQEAFALLVRCPLLRIEIRCPAPKEYRLAAHDGELVRSGRLVVDVVSTRLAIGKSTTKLDLEAFEAFFALKSDVQAARFLQISPLAPLTEDPAAVCPCLTAAFGAAYPTFDVTLPLAHVQLDKPTFDGLQLFADDISQYVGIELAESSYASSDEEHHGMRGTRMIGSRYFGAKSFMHPRRRRRESETDSTASTVTVRGRSGGGGSGGRAEGRTASANVSVTDVIVDLHLGALTAGSVNVRHLHLAGSDLGLEVELLKDGHADLRASLSVMDVNIEDQSKTTAPVTILGRTMPRDLTTPSSALVQVGFSSSTERETNLKESKVQLTLSDFTYYLSADLAWMQDLGAFVKAPEGAFEHVVPNELTRLRVRLNSICAHVSAPSSSSHLVLVIAEARLRTDLMPDLPRTTLLADVTGLRALAVDSEADLAEIAPGLRQQEDWRFWRAKGFVPIAHIEQASVEARQGNGLVLPDLDVLVNGAKVDVSLCADTIASLTTFASAFVADLSLTGLHSSPRTSTASRGRRGTRKDPGDLLASVDPAAFEQAPPMHDLPELLDDDVPANTTYISDALLRSTSQSAAAKAHQRTASSASLPAFGQADSAQLLSEIDGETIKTLVPEGLQIIDEWLAESRIDDDEHSATASSIRCRLVNSDISIRLHEGYDWAATRKAIEEEAKAVRRRLEKIRQLLASGQAADASAETASVLMFGSVQLGLPPGASELPAKELLAAINEELDDSPTSDAVSTAASSWQSFPGGTPPATARPPAPAVVGKLRKRLTRSKAFAIEINVRDLNANFDSYSSSLSIQASRLLGVDPALSSKIQADIGDLEIIDNIKTSTWRKFLTELRPSEGGVMRPTGGRMARLELRAVKPVGKLPHAHDELVAKLRVSPLRLYIDQDALDFLKSFGAFERPVANAPAQASRASKEPFYQRVEVLPVKLKVDYKPKRVDYNALRRGKTAELMNFFHFDGSEMTLRHLVVTGVSGTSTLSNLVQDIWSPDVKAHQLADVVGGIAPIRSVVNVGAGMANLVLLPMEQYRKDGRVVRGLQKGAQAFAKQTTLEAINVGAKLATGTQVILEQAEHVLGAKFSQPVSAEAIAPFAPDVPHDSPNQLEDSLVDDGLPDLRSRYAEQPADFREGVQSAYKTLGDNVKEAAQTILAVPMEVYERSGNEGAVRAVVRAVPIAVLKPMIGASGAVSKALLGLRNTLDPNAQQSELEDKYK</sequence>
<dbReference type="OrthoDB" id="18982at2759"/>
<evidence type="ECO:0000256" key="3">
    <source>
        <dbReference type="ARBA" id="ARBA00009714"/>
    </source>
</evidence>
<feature type="region of interest" description="Disordered" evidence="13">
    <location>
        <begin position="933"/>
        <end position="970"/>
    </location>
</feature>